<evidence type="ECO:0000256" key="5">
    <source>
        <dbReference type="HAMAP-Rule" id="MF_01092"/>
    </source>
</evidence>
<dbReference type="InterPro" id="IPR027462">
    <property type="entry name" value="ZapD_C"/>
</dbReference>
<evidence type="ECO:0000313" key="6">
    <source>
        <dbReference type="EMBL" id="MCP1726118.1"/>
    </source>
</evidence>
<comment type="similarity">
    <text evidence="5">Belongs to the ZapD family.</text>
</comment>
<comment type="function">
    <text evidence="5">Cell division factor that enhances FtsZ-ring assembly. Directly interacts with FtsZ and promotes bundling of FtsZ protofilaments, with a reduction in FtsZ GTPase activity.</text>
</comment>
<dbReference type="SUPFAM" id="SSF160950">
    <property type="entry name" value="YacF-like"/>
    <property type="match status" value="1"/>
</dbReference>
<evidence type="ECO:0000256" key="3">
    <source>
        <dbReference type="ARBA" id="ARBA00023210"/>
    </source>
</evidence>
<dbReference type="Pfam" id="PF07072">
    <property type="entry name" value="ZapD"/>
    <property type="match status" value="1"/>
</dbReference>
<dbReference type="GO" id="GO:0051301">
    <property type="term" value="P:cell division"/>
    <property type="evidence" value="ECO:0007669"/>
    <property type="project" value="UniProtKB-KW"/>
</dbReference>
<keyword evidence="7" id="KW-1185">Reference proteome</keyword>
<dbReference type="RefSeq" id="WP_253443865.1">
    <property type="nucleotide sequence ID" value="NZ_JALJYF010000001.1"/>
</dbReference>
<organism evidence="6 7">
    <name type="scientific">Natronospira proteinivora</name>
    <dbReference type="NCBI Taxonomy" id="1807133"/>
    <lineage>
        <taxon>Bacteria</taxon>
        <taxon>Pseudomonadati</taxon>
        <taxon>Pseudomonadota</taxon>
        <taxon>Gammaproteobacteria</taxon>
        <taxon>Natronospirales</taxon>
        <taxon>Natronospiraceae</taxon>
        <taxon>Natronospira</taxon>
    </lineage>
</organism>
<dbReference type="PANTHER" id="PTHR39455">
    <property type="entry name" value="CELL DIVISION PROTEIN ZAPD"/>
    <property type="match status" value="1"/>
</dbReference>
<dbReference type="Gene3D" id="2.60.440.10">
    <property type="entry name" value="YacF-like domains"/>
    <property type="match status" value="1"/>
</dbReference>
<keyword evidence="4 5" id="KW-0131">Cell cycle</keyword>
<dbReference type="NCBIfam" id="NF003656">
    <property type="entry name" value="PRK05287.1-4"/>
    <property type="match status" value="1"/>
</dbReference>
<dbReference type="InterPro" id="IPR036268">
    <property type="entry name" value="ZapD_sf"/>
</dbReference>
<sequence>MSSHAIVNGPAAARVTYEQPFNEQIRTFLRLEHLFRRARHAVSRQSAWDSLSGAETVLEILALMGRGDVRRALLKETDRLCQALRDYSHHEGVDKKRLNGVLDQLAIVREGLSAGQMSPDRPLRENDFLAMIQQRLSIPGGTCGFDLPRLHAWLEQSAEDRKPDVEAWLEQLSPIEAAVKEVLKLIRGSAQEEPCTAIRGFYRSNLGGEPNCRMVRVTIAQPGLYPEISGNRHRFTVRFLNLGDLAGQADPVSDDVHFGLALCQL</sequence>
<evidence type="ECO:0000313" key="7">
    <source>
        <dbReference type="Proteomes" id="UP001523550"/>
    </source>
</evidence>
<dbReference type="HAMAP" id="MF_01092">
    <property type="entry name" value="ZapD"/>
    <property type="match status" value="1"/>
</dbReference>
<evidence type="ECO:0000256" key="1">
    <source>
        <dbReference type="ARBA" id="ARBA00022490"/>
    </source>
</evidence>
<comment type="subunit">
    <text evidence="5">Interacts with FtsZ.</text>
</comment>
<dbReference type="InterPro" id="IPR009777">
    <property type="entry name" value="ZapD"/>
</dbReference>
<evidence type="ECO:0000256" key="4">
    <source>
        <dbReference type="ARBA" id="ARBA00023306"/>
    </source>
</evidence>
<name>A0ABT1G497_9GAMM</name>
<dbReference type="Gene3D" id="1.10.3900.10">
    <property type="entry name" value="YacF-like"/>
    <property type="match status" value="1"/>
</dbReference>
<evidence type="ECO:0000256" key="2">
    <source>
        <dbReference type="ARBA" id="ARBA00022618"/>
    </source>
</evidence>
<dbReference type="EMBL" id="JALJYF010000001">
    <property type="protein sequence ID" value="MCP1726118.1"/>
    <property type="molecule type" value="Genomic_DNA"/>
</dbReference>
<proteinExistence type="inferred from homology"/>
<dbReference type="Proteomes" id="UP001523550">
    <property type="component" value="Unassembled WGS sequence"/>
</dbReference>
<keyword evidence="1 5" id="KW-0963">Cytoplasm</keyword>
<keyword evidence="3 5" id="KW-0717">Septation</keyword>
<gene>
    <name evidence="5" type="primary">zapD</name>
    <name evidence="6" type="ORF">J2T60_000083</name>
</gene>
<reference evidence="6 7" key="1">
    <citation type="submission" date="2022-03" db="EMBL/GenBank/DDBJ databases">
        <title>Genomic Encyclopedia of Type Strains, Phase III (KMG-III): the genomes of soil and plant-associated and newly described type strains.</title>
        <authorList>
            <person name="Whitman W."/>
        </authorList>
    </citation>
    <scope>NUCLEOTIDE SEQUENCE [LARGE SCALE GENOMIC DNA]</scope>
    <source>
        <strain evidence="6 7">BSker1</strain>
    </source>
</reference>
<keyword evidence="2 5" id="KW-0132">Cell division</keyword>
<comment type="subcellular location">
    <subcellularLocation>
        <location evidence="5">Cytoplasm</location>
    </subcellularLocation>
    <text evidence="5">Localizes to mid-cell in an FtsZ-dependent manner.</text>
</comment>
<accession>A0ABT1G497</accession>
<comment type="caution">
    <text evidence="6">The sequence shown here is derived from an EMBL/GenBank/DDBJ whole genome shotgun (WGS) entry which is preliminary data.</text>
</comment>
<protein>
    <recommendedName>
        <fullName evidence="5">Cell division protein ZapD</fullName>
    </recommendedName>
    <alternativeName>
        <fullName evidence="5">Z ring-associated protein D</fullName>
    </alternativeName>
</protein>
<dbReference type="PANTHER" id="PTHR39455:SF1">
    <property type="entry name" value="CELL DIVISION PROTEIN ZAPD"/>
    <property type="match status" value="1"/>
</dbReference>